<keyword evidence="4 5" id="KW-0413">Isomerase</keyword>
<dbReference type="Gene3D" id="3.10.50.40">
    <property type="match status" value="1"/>
</dbReference>
<dbReference type="PROSITE" id="PS50059">
    <property type="entry name" value="FKBP_PPIASE"/>
    <property type="match status" value="1"/>
</dbReference>
<name>A0AAP0R845_LIQFO</name>
<organism evidence="8 9">
    <name type="scientific">Liquidambar formosana</name>
    <name type="common">Formosan gum</name>
    <dbReference type="NCBI Taxonomy" id="63359"/>
    <lineage>
        <taxon>Eukaryota</taxon>
        <taxon>Viridiplantae</taxon>
        <taxon>Streptophyta</taxon>
        <taxon>Embryophyta</taxon>
        <taxon>Tracheophyta</taxon>
        <taxon>Spermatophyta</taxon>
        <taxon>Magnoliopsida</taxon>
        <taxon>eudicotyledons</taxon>
        <taxon>Gunneridae</taxon>
        <taxon>Pentapetalae</taxon>
        <taxon>Saxifragales</taxon>
        <taxon>Altingiaceae</taxon>
        <taxon>Liquidambar</taxon>
    </lineage>
</organism>
<evidence type="ECO:0000256" key="1">
    <source>
        <dbReference type="ARBA" id="ARBA00000971"/>
    </source>
</evidence>
<feature type="compositionally biased region" description="Acidic residues" evidence="6">
    <location>
        <begin position="122"/>
        <end position="140"/>
    </location>
</feature>
<dbReference type="PANTHER" id="PTHR43811:SF48">
    <property type="entry name" value="PEPTIDYL-PROLYL CIS-TRANS ISOMERASE FKBP43"/>
    <property type="match status" value="1"/>
</dbReference>
<feature type="compositionally biased region" description="Basic and acidic residues" evidence="6">
    <location>
        <begin position="395"/>
        <end position="447"/>
    </location>
</feature>
<dbReference type="InterPro" id="IPR041232">
    <property type="entry name" value="NPL"/>
</dbReference>
<sequence length="603" mass="67618">MAFWGFEVKSGRPFVHLLDKRGRLHISQATLGIGSATDKILVQCNVGDKSPVLLCSLLPGKTESCPLNLEFEEADDVMFSVIGPRSVHLTGYYLGYNRHLIIKENTESYGEDIVDTDTEECNNYSEEEDYEDSFINDGDPEVYPPSPVSNGRVENEEILDSKQPENGKGHRRLKKKYQLSESDDEDNSQQQQNFNHSTGTTVFESEDEDILPISSLCKSKKTAKQEAEEKGNKDTGETGKKNTDDNCITDTNRKADPVAVNSELERRSDPPFNSLLPSTEVVDPETGTKPKKKRKERSKRGKPSEDYSANQSNVLKEDETKQDEGKAYNMGQDPNFRNQQDQKPVNDKGPDLPCTYSMLSTEASPENGAKPKKKRKERSKERKTVETDSSYHTSVLKEEKDRQDEAKTDKISQDLSLRNEDQEPAIDKSFDNDAGHLADKKQPEEKKIKKKKKRSKTKENEGDVDMNMPLLSMEEKNRSIKNADAKTSQVRTLSNGLVIEELEKGKPDGKIASSGKRVSVRYIAKLKKNGQIFDSNIDGAPFKFHLGAGEVIKGWDVGLDGMRVGDKRRLIIPPSMGYGSEGDVENVPPNSWLVFEVELVGVR</sequence>
<comment type="caution">
    <text evidence="8">The sequence shown here is derived from an EMBL/GenBank/DDBJ whole genome shotgun (WGS) entry which is preliminary data.</text>
</comment>
<evidence type="ECO:0000256" key="2">
    <source>
        <dbReference type="ARBA" id="ARBA00013194"/>
    </source>
</evidence>
<dbReference type="GO" id="GO:0003755">
    <property type="term" value="F:peptidyl-prolyl cis-trans isomerase activity"/>
    <property type="evidence" value="ECO:0007669"/>
    <property type="project" value="UniProtKB-KW"/>
</dbReference>
<comment type="catalytic activity">
    <reaction evidence="1 5">
        <text>[protein]-peptidylproline (omega=180) = [protein]-peptidylproline (omega=0)</text>
        <dbReference type="Rhea" id="RHEA:16237"/>
        <dbReference type="Rhea" id="RHEA-COMP:10747"/>
        <dbReference type="Rhea" id="RHEA-COMP:10748"/>
        <dbReference type="ChEBI" id="CHEBI:83833"/>
        <dbReference type="ChEBI" id="CHEBI:83834"/>
        <dbReference type="EC" id="5.2.1.8"/>
    </reaction>
</comment>
<feature type="compositionally biased region" description="Basic residues" evidence="6">
    <location>
        <begin position="289"/>
        <end position="301"/>
    </location>
</feature>
<evidence type="ECO:0000256" key="4">
    <source>
        <dbReference type="ARBA" id="ARBA00023235"/>
    </source>
</evidence>
<feature type="compositionally biased region" description="Polar residues" evidence="6">
    <location>
        <begin position="194"/>
        <end position="203"/>
    </location>
</feature>
<feature type="compositionally biased region" description="Basic and acidic residues" evidence="6">
    <location>
        <begin position="223"/>
        <end position="244"/>
    </location>
</feature>
<evidence type="ECO:0000256" key="5">
    <source>
        <dbReference type="PROSITE-ProRule" id="PRU00277"/>
    </source>
</evidence>
<evidence type="ECO:0000313" key="9">
    <source>
        <dbReference type="Proteomes" id="UP001415857"/>
    </source>
</evidence>
<dbReference type="SUPFAM" id="SSF54534">
    <property type="entry name" value="FKBP-like"/>
    <property type="match status" value="1"/>
</dbReference>
<gene>
    <name evidence="8" type="ORF">L1049_017942</name>
</gene>
<accession>A0AAP0R845</accession>
<dbReference type="InterPro" id="IPR001179">
    <property type="entry name" value="PPIase_FKBP_dom"/>
</dbReference>
<feature type="compositionally biased region" description="Basic and acidic residues" evidence="6">
    <location>
        <begin position="153"/>
        <end position="168"/>
    </location>
</feature>
<dbReference type="Pfam" id="PF00254">
    <property type="entry name" value="FKBP_C"/>
    <property type="match status" value="1"/>
</dbReference>
<feature type="region of interest" description="Disordered" evidence="6">
    <location>
        <begin position="122"/>
        <end position="468"/>
    </location>
</feature>
<evidence type="ECO:0000259" key="7">
    <source>
        <dbReference type="PROSITE" id="PS50059"/>
    </source>
</evidence>
<keyword evidence="3 5" id="KW-0697">Rotamase</keyword>
<dbReference type="AlphaFoldDB" id="A0AAP0R845"/>
<evidence type="ECO:0000313" key="8">
    <source>
        <dbReference type="EMBL" id="KAK9273135.1"/>
    </source>
</evidence>
<feature type="domain" description="PPIase FKBP-type" evidence="7">
    <location>
        <begin position="515"/>
        <end position="603"/>
    </location>
</feature>
<dbReference type="Proteomes" id="UP001415857">
    <property type="component" value="Unassembled WGS sequence"/>
</dbReference>
<dbReference type="PANTHER" id="PTHR43811">
    <property type="entry name" value="FKBP-TYPE PEPTIDYL-PROLYL CIS-TRANS ISOMERASE FKPA"/>
    <property type="match status" value="1"/>
</dbReference>
<evidence type="ECO:0000256" key="3">
    <source>
        <dbReference type="ARBA" id="ARBA00023110"/>
    </source>
</evidence>
<dbReference type="EMBL" id="JBBPBK010000012">
    <property type="protein sequence ID" value="KAK9273135.1"/>
    <property type="molecule type" value="Genomic_DNA"/>
</dbReference>
<reference evidence="8 9" key="1">
    <citation type="journal article" date="2024" name="Plant J.">
        <title>Genome sequences and population genomics reveal climatic adaptation and genomic divergence between two closely related sweetgum species.</title>
        <authorList>
            <person name="Xu W.Q."/>
            <person name="Ren C.Q."/>
            <person name="Zhang X.Y."/>
            <person name="Comes H.P."/>
            <person name="Liu X.H."/>
            <person name="Li Y.G."/>
            <person name="Kettle C.J."/>
            <person name="Jalonen R."/>
            <person name="Gaisberger H."/>
            <person name="Ma Y.Z."/>
            <person name="Qiu Y.X."/>
        </authorList>
    </citation>
    <scope>NUCLEOTIDE SEQUENCE [LARGE SCALE GENOMIC DNA]</scope>
    <source>
        <strain evidence="8">Hangzhou</strain>
    </source>
</reference>
<proteinExistence type="predicted"/>
<evidence type="ECO:0000256" key="6">
    <source>
        <dbReference type="SAM" id="MobiDB-lite"/>
    </source>
</evidence>
<dbReference type="EC" id="5.2.1.8" evidence="2 5"/>
<dbReference type="InterPro" id="IPR046357">
    <property type="entry name" value="PPIase_dom_sf"/>
</dbReference>
<dbReference type="Gene3D" id="2.60.120.340">
    <property type="entry name" value="Nucleoplasmin core domain"/>
    <property type="match status" value="1"/>
</dbReference>
<feature type="compositionally biased region" description="Basic and acidic residues" evidence="6">
    <location>
        <begin position="315"/>
        <end position="326"/>
    </location>
</feature>
<protein>
    <recommendedName>
        <fullName evidence="2 5">peptidylprolyl isomerase</fullName>
        <ecNumber evidence="2 5">5.2.1.8</ecNumber>
    </recommendedName>
</protein>
<dbReference type="FunFam" id="3.10.50.40:FF:000006">
    <property type="entry name" value="Peptidyl-prolyl cis-trans isomerase"/>
    <property type="match status" value="1"/>
</dbReference>
<keyword evidence="9" id="KW-1185">Reference proteome</keyword>
<dbReference type="Pfam" id="PF17800">
    <property type="entry name" value="NPL"/>
    <property type="match status" value="1"/>
</dbReference>